<comment type="caution">
    <text evidence="2">The sequence shown here is derived from an EMBL/GenBank/DDBJ whole genome shotgun (WGS) entry which is preliminary data.</text>
</comment>
<evidence type="ECO:0000259" key="1">
    <source>
        <dbReference type="Pfam" id="PF09356"/>
    </source>
</evidence>
<dbReference type="Pfam" id="PF09356">
    <property type="entry name" value="Phage_BR0599"/>
    <property type="match status" value="1"/>
</dbReference>
<dbReference type="NCBIfam" id="TIGR02218">
    <property type="entry name" value="phg_TIGR02218"/>
    <property type="match status" value="1"/>
</dbReference>
<dbReference type="InterPro" id="IPR011928">
    <property type="entry name" value="Phage_phiJL001_Gp84"/>
</dbReference>
<dbReference type="AlphaFoldDB" id="A0A0F9XJ02"/>
<dbReference type="InterPro" id="IPR018964">
    <property type="entry name" value="Phage_phiJL001_Gp84_C"/>
</dbReference>
<organism evidence="2">
    <name type="scientific">marine sediment metagenome</name>
    <dbReference type="NCBI Taxonomy" id="412755"/>
    <lineage>
        <taxon>unclassified sequences</taxon>
        <taxon>metagenomes</taxon>
        <taxon>ecological metagenomes</taxon>
    </lineage>
</organism>
<dbReference type="Pfam" id="PF09931">
    <property type="entry name" value="Phage_phiJL001_Gp84_N"/>
    <property type="match status" value="1"/>
</dbReference>
<gene>
    <name evidence="2" type="ORF">LCGC14_0212890</name>
</gene>
<proteinExistence type="predicted"/>
<evidence type="ECO:0000313" key="2">
    <source>
        <dbReference type="EMBL" id="KKN92008.1"/>
    </source>
</evidence>
<reference evidence="2" key="1">
    <citation type="journal article" date="2015" name="Nature">
        <title>Complex archaea that bridge the gap between prokaryotes and eukaryotes.</title>
        <authorList>
            <person name="Spang A."/>
            <person name="Saw J.H."/>
            <person name="Jorgensen S.L."/>
            <person name="Zaremba-Niedzwiedzka K."/>
            <person name="Martijn J."/>
            <person name="Lind A.E."/>
            <person name="van Eijk R."/>
            <person name="Schleper C."/>
            <person name="Guy L."/>
            <person name="Ettema T.J."/>
        </authorList>
    </citation>
    <scope>NUCLEOTIDE SEQUENCE</scope>
</reference>
<protein>
    <recommendedName>
        <fullName evidence="1">Bacteriophage phiJL001 Gp84 C-terminal domain-containing protein</fullName>
    </recommendedName>
</protein>
<sequence>MRLIPSGLAERLESPATTLAHCWRLTRRDGVVLGFTDHDEALTFDGTRFEAATGLTGGEAEEALGLAAPTREVEGALSSAAIGEADIRAGRFDAARVETFVVDWQNPADFVLMDVAELGEVKHGETGFAAELRGVAAQLDRVRGRIYRRRCDAVFGDARCRFPASDPPYSIEAVVNGGEGVTILIDGDLGGAPGGFDHGRLEFLDGAAVGLAADIVSASATGLGAVRLSLSESIDAGFAPGDRLRLTQGCDKRFSTCRDRFANSTNFRGFPHMPGSDAALAVAKADGVHDGSPVVP</sequence>
<feature type="domain" description="Bacteriophage phiJL001 Gp84 C-terminal" evidence="1">
    <location>
        <begin position="195"/>
        <end position="277"/>
    </location>
</feature>
<name>A0A0F9XJ02_9ZZZZ</name>
<dbReference type="EMBL" id="LAZR01000098">
    <property type="protein sequence ID" value="KKN92008.1"/>
    <property type="molecule type" value="Genomic_DNA"/>
</dbReference>
<accession>A0A0F9XJ02</accession>